<gene>
    <name evidence="2" type="ORF">NSK_003147</name>
</gene>
<feature type="compositionally biased region" description="Pro residues" evidence="1">
    <location>
        <begin position="269"/>
        <end position="278"/>
    </location>
</feature>
<feature type="compositionally biased region" description="Basic and acidic residues" evidence="1">
    <location>
        <begin position="16"/>
        <end position="31"/>
    </location>
</feature>
<evidence type="ECO:0000256" key="1">
    <source>
        <dbReference type="SAM" id="MobiDB-lite"/>
    </source>
</evidence>
<name>A0A4D9DAS8_9STRA</name>
<dbReference type="AlphaFoldDB" id="A0A4D9DAS8"/>
<proteinExistence type="predicted"/>
<protein>
    <submittedName>
        <fullName evidence="2">Uncharacterized protein</fullName>
    </submittedName>
</protein>
<comment type="caution">
    <text evidence="2">The sequence shown here is derived from an EMBL/GenBank/DDBJ whole genome shotgun (WGS) entry which is preliminary data.</text>
</comment>
<keyword evidence="3" id="KW-1185">Reference proteome</keyword>
<feature type="region of interest" description="Disordered" evidence="1">
    <location>
        <begin position="1"/>
        <end position="159"/>
    </location>
</feature>
<accession>A0A4D9DAS8</accession>
<organism evidence="2 3">
    <name type="scientific">Nannochloropsis salina CCMP1776</name>
    <dbReference type="NCBI Taxonomy" id="1027361"/>
    <lineage>
        <taxon>Eukaryota</taxon>
        <taxon>Sar</taxon>
        <taxon>Stramenopiles</taxon>
        <taxon>Ochrophyta</taxon>
        <taxon>Eustigmatophyceae</taxon>
        <taxon>Eustigmatales</taxon>
        <taxon>Monodopsidaceae</taxon>
        <taxon>Microchloropsis</taxon>
        <taxon>Microchloropsis salina</taxon>
    </lineage>
</organism>
<feature type="compositionally biased region" description="Basic and acidic residues" evidence="1">
    <location>
        <begin position="66"/>
        <end position="75"/>
    </location>
</feature>
<evidence type="ECO:0000313" key="3">
    <source>
        <dbReference type="Proteomes" id="UP000355283"/>
    </source>
</evidence>
<feature type="compositionally biased region" description="Pro residues" evidence="1">
    <location>
        <begin position="310"/>
        <end position="320"/>
    </location>
</feature>
<feature type="compositionally biased region" description="Low complexity" evidence="1">
    <location>
        <begin position="131"/>
        <end position="147"/>
    </location>
</feature>
<dbReference type="OrthoDB" id="206902at2759"/>
<feature type="compositionally biased region" description="Low complexity" evidence="1">
    <location>
        <begin position="253"/>
        <end position="264"/>
    </location>
</feature>
<feature type="compositionally biased region" description="Low complexity" evidence="1">
    <location>
        <begin position="321"/>
        <end position="348"/>
    </location>
</feature>
<reference evidence="2 3" key="1">
    <citation type="submission" date="2019-01" db="EMBL/GenBank/DDBJ databases">
        <title>Nuclear Genome Assembly of the Microalgal Biofuel strain Nannochloropsis salina CCMP1776.</title>
        <authorList>
            <person name="Hovde B."/>
        </authorList>
    </citation>
    <scope>NUCLEOTIDE SEQUENCE [LARGE SCALE GENOMIC DNA]</scope>
    <source>
        <strain evidence="2 3">CCMP1776</strain>
    </source>
</reference>
<feature type="compositionally biased region" description="Polar residues" evidence="1">
    <location>
        <begin position="364"/>
        <end position="385"/>
    </location>
</feature>
<feature type="region of interest" description="Disordered" evidence="1">
    <location>
        <begin position="253"/>
        <end position="481"/>
    </location>
</feature>
<dbReference type="EMBL" id="SDOX01000011">
    <property type="protein sequence ID" value="TFJ85639.1"/>
    <property type="molecule type" value="Genomic_DNA"/>
</dbReference>
<evidence type="ECO:0000313" key="2">
    <source>
        <dbReference type="EMBL" id="TFJ85639.1"/>
    </source>
</evidence>
<sequence length="481" mass="52963">MNTSVVNTGRRPSGRARGEGERNHFTAKREDGEEEEEDLSVESFENERAHKKQLHHDSSNQQSKSFAKDDSRTDKDDDSSSISSCDSTDEDSMVVARARPPSLTPLRRPGSKEDTRRLHQSKTKSTSRSHASMPQASSKAAAPSATGTSGGPRPPLRRGKWTFQEEAYVSRIIYDFNHGLLPLAAGTTLRAYLSDTLNCDPMRITKKFAGAACIGKRVFQPCDSHPETLERRRRAQAELEVLRKEFLRTTTSSMLSSSYHGGTSLVMPGLPPGHPGPPGQASHAPNHHWGGHHEHLHQEPAAGLPQPSGYGPPLPAPYAPPGYSYHPPASHPEGLSPPLSSHPSSSSSCGARTGDLPSYHYGNPSGSNVASNPHASWRSAHSQAPQMPGSHHSWGAPMHAPSLGPPPPARHHRRTRLGTGGAHVRGERKRIRSFPSLWARRPTPALPWGTAHPQRERQEQQPWQQQQPWREHGQRRERKRQ</sequence>
<dbReference type="PANTHER" id="PTHR35213">
    <property type="entry name" value="RING-TYPE DOMAIN-CONTAINING PROTEIN-RELATED"/>
    <property type="match status" value="1"/>
</dbReference>
<feature type="compositionally biased region" description="Basic residues" evidence="1">
    <location>
        <begin position="118"/>
        <end position="127"/>
    </location>
</feature>
<dbReference type="Proteomes" id="UP000355283">
    <property type="component" value="Unassembled WGS sequence"/>
</dbReference>